<organism evidence="2 3">
    <name type="scientific">Nocardioides marmorisolisilvae</name>
    <dbReference type="NCBI Taxonomy" id="1542737"/>
    <lineage>
        <taxon>Bacteria</taxon>
        <taxon>Bacillati</taxon>
        <taxon>Actinomycetota</taxon>
        <taxon>Actinomycetes</taxon>
        <taxon>Propionibacteriales</taxon>
        <taxon>Nocardioidaceae</taxon>
        <taxon>Nocardioides</taxon>
    </lineage>
</organism>
<dbReference type="GO" id="GO:0016787">
    <property type="term" value="F:hydrolase activity"/>
    <property type="evidence" value="ECO:0007669"/>
    <property type="project" value="UniProtKB-KW"/>
</dbReference>
<comment type="caution">
    <text evidence="2">The sequence shown here is derived from an EMBL/GenBank/DDBJ whole genome shotgun (WGS) entry which is preliminary data.</text>
</comment>
<dbReference type="PANTHER" id="PTHR43689">
    <property type="entry name" value="HYDROLASE"/>
    <property type="match status" value="1"/>
</dbReference>
<dbReference type="InterPro" id="IPR000073">
    <property type="entry name" value="AB_hydrolase_1"/>
</dbReference>
<name>A0A3N0DZC9_9ACTN</name>
<evidence type="ECO:0000313" key="3">
    <source>
        <dbReference type="Proteomes" id="UP000277094"/>
    </source>
</evidence>
<evidence type="ECO:0000259" key="1">
    <source>
        <dbReference type="Pfam" id="PF12697"/>
    </source>
</evidence>
<dbReference type="OrthoDB" id="27092at2"/>
<feature type="domain" description="AB hydrolase-1" evidence="1">
    <location>
        <begin position="14"/>
        <end position="251"/>
    </location>
</feature>
<dbReference type="PANTHER" id="PTHR43689:SF8">
    <property type="entry name" value="ALPHA_BETA-HYDROLASES SUPERFAMILY PROTEIN"/>
    <property type="match status" value="1"/>
</dbReference>
<accession>A0A3N0DZC9</accession>
<evidence type="ECO:0000313" key="2">
    <source>
        <dbReference type="EMBL" id="RNL80911.1"/>
    </source>
</evidence>
<dbReference type="Proteomes" id="UP000277094">
    <property type="component" value="Unassembled WGS sequence"/>
</dbReference>
<sequence length="256" mass="28113">MAYDLVRSGSGPRLVLLHSGFHTWVEFRRLVTLLSAEYDVLATTQPGSAGGPPLDPRRSMLAQHADYVSEVLDEVGWSDDVTAVGSSFGGVLAIELLGRERVSAAIALAPPWVSGPGLPFYAALFGSVLPALRLTRPLWPYSSRSATINGLWFHQSRRPTVIDTADVPLLLDSVARFPFFRTGLQRREGPGMPDLTRVDSSRVTLAWGTRDVLVPSWMRTRWESALPKARLVQLPGFAHQPHLQDPEAVADLIRDA</sequence>
<dbReference type="RefSeq" id="WP_123232118.1">
    <property type="nucleotide sequence ID" value="NZ_RJSG01000001.1"/>
</dbReference>
<keyword evidence="3" id="KW-1185">Reference proteome</keyword>
<dbReference type="InterPro" id="IPR029058">
    <property type="entry name" value="AB_hydrolase_fold"/>
</dbReference>
<dbReference type="EMBL" id="RJSG01000001">
    <property type="protein sequence ID" value="RNL80911.1"/>
    <property type="molecule type" value="Genomic_DNA"/>
</dbReference>
<protein>
    <submittedName>
        <fullName evidence="2">Alpha/beta hydrolase</fullName>
    </submittedName>
</protein>
<keyword evidence="2" id="KW-0378">Hydrolase</keyword>
<dbReference type="Gene3D" id="3.40.50.1820">
    <property type="entry name" value="alpha/beta hydrolase"/>
    <property type="match status" value="1"/>
</dbReference>
<gene>
    <name evidence="2" type="ORF">EFL95_00535</name>
</gene>
<reference evidence="2 3" key="1">
    <citation type="submission" date="2018-11" db="EMBL/GenBank/DDBJ databases">
        <authorList>
            <person name="Li F."/>
        </authorList>
    </citation>
    <scope>NUCLEOTIDE SEQUENCE [LARGE SCALE GENOMIC DNA]</scope>
    <source>
        <strain evidence="2 3">KIS18-7</strain>
    </source>
</reference>
<dbReference type="Pfam" id="PF12697">
    <property type="entry name" value="Abhydrolase_6"/>
    <property type="match status" value="1"/>
</dbReference>
<dbReference type="SUPFAM" id="SSF53474">
    <property type="entry name" value="alpha/beta-Hydrolases"/>
    <property type="match status" value="1"/>
</dbReference>
<proteinExistence type="predicted"/>
<dbReference type="AlphaFoldDB" id="A0A3N0DZC9"/>